<evidence type="ECO:0000256" key="1">
    <source>
        <dbReference type="ARBA" id="ARBA00022679"/>
    </source>
</evidence>
<dbReference type="RefSeq" id="WP_012869908.1">
    <property type="nucleotide sequence ID" value="NC_013522.1"/>
</dbReference>
<feature type="binding site" evidence="5">
    <location>
        <position position="199"/>
    </location>
    <ligand>
        <name>ATP</name>
        <dbReference type="ChEBI" id="CHEBI:30616"/>
    </ligand>
</feature>
<evidence type="ECO:0000256" key="3">
    <source>
        <dbReference type="ARBA" id="ARBA00022741"/>
    </source>
</evidence>
<dbReference type="KEGG" id="tai:Taci_1163"/>
<feature type="binding site" evidence="5">
    <location>
        <begin position="85"/>
        <end position="88"/>
    </location>
    <ligand>
        <name>AMP</name>
        <dbReference type="ChEBI" id="CHEBI:456215"/>
    </ligand>
</feature>
<evidence type="ECO:0000256" key="4">
    <source>
        <dbReference type="ARBA" id="ARBA00022777"/>
    </source>
</evidence>
<dbReference type="STRING" id="525903.Taci_1163"/>
<feature type="binding site" evidence="5">
    <location>
        <position position="130"/>
    </location>
    <ligand>
        <name>Zn(2+)</name>
        <dbReference type="ChEBI" id="CHEBI:29105"/>
        <note>structural</note>
    </ligand>
</feature>
<evidence type="ECO:0000313" key="10">
    <source>
        <dbReference type="Proteomes" id="UP000002030"/>
    </source>
</evidence>
<dbReference type="InterPro" id="IPR027417">
    <property type="entry name" value="P-loop_NTPase"/>
</dbReference>
<dbReference type="NCBIfam" id="NF001380">
    <property type="entry name" value="PRK00279.1-2"/>
    <property type="match status" value="1"/>
</dbReference>
<comment type="function">
    <text evidence="5">Catalyzes the reversible transfer of the terminal phosphate group between ATP and AMP. Plays an important role in cellular energy homeostasis and in adenine nucleotide metabolism.</text>
</comment>
<gene>
    <name evidence="5" type="primary">adk</name>
    <name evidence="9" type="ordered locus">Taci_1163</name>
</gene>
<dbReference type="EnsemblBacteria" id="ACZ19395">
    <property type="protein sequence ID" value="ACZ19395"/>
    <property type="gene ID" value="Taci_1163"/>
</dbReference>
<feature type="binding site" evidence="5">
    <location>
        <position position="153"/>
    </location>
    <ligand>
        <name>Zn(2+)</name>
        <dbReference type="ChEBI" id="CHEBI:29105"/>
        <note>structural</note>
    </ligand>
</feature>
<dbReference type="InterPro" id="IPR033690">
    <property type="entry name" value="Adenylat_kinase_CS"/>
</dbReference>
<dbReference type="eggNOG" id="COG0563">
    <property type="taxonomic scope" value="Bacteria"/>
</dbReference>
<keyword evidence="4 5" id="KW-0418">Kinase</keyword>
<name>D1B5V4_THEAS</name>
<comment type="catalytic activity">
    <reaction evidence="5 7">
        <text>AMP + ATP = 2 ADP</text>
        <dbReference type="Rhea" id="RHEA:12973"/>
        <dbReference type="ChEBI" id="CHEBI:30616"/>
        <dbReference type="ChEBI" id="CHEBI:456215"/>
        <dbReference type="ChEBI" id="CHEBI:456216"/>
        <dbReference type="EC" id="2.7.4.3"/>
    </reaction>
</comment>
<dbReference type="EC" id="2.7.4.3" evidence="5 7"/>
<dbReference type="PANTHER" id="PTHR23359">
    <property type="entry name" value="NUCLEOTIDE KINASE"/>
    <property type="match status" value="1"/>
</dbReference>
<keyword evidence="1 5" id="KW-0808">Transferase</keyword>
<feature type="binding site" evidence="5">
    <location>
        <position position="150"/>
    </location>
    <ligand>
        <name>Zn(2+)</name>
        <dbReference type="ChEBI" id="CHEBI:29105"/>
        <note>structural</note>
    </ligand>
</feature>
<dbReference type="AlphaFoldDB" id="D1B5V4"/>
<dbReference type="OrthoDB" id="9805030at2"/>
<feature type="binding site" evidence="5">
    <location>
        <position position="31"/>
    </location>
    <ligand>
        <name>AMP</name>
        <dbReference type="ChEBI" id="CHEBI:456215"/>
    </ligand>
</feature>
<sequence>MRVILLGPPGAGKGTQAAAVKERYRIPHISTGDMLREHVKGGTELGRKAKEFMDGGKLVPDQLIIAMMEDRLSQGDCENGFLLDGFPRTVPQAEALDELLSRMGLQLDAVVLLEVADEVVVQRLSGRRVCRSCGAIYHVSFHPSSKGDLCEACGGDLYQRDDDREDVIRRRLSVYHEQTSPLEAYYDAKGLLRRVNGEGATDAVLRCLEGL</sequence>
<dbReference type="UniPathway" id="UPA00588">
    <property type="reaction ID" value="UER00649"/>
</dbReference>
<dbReference type="FunFam" id="3.40.50.300:FF:000106">
    <property type="entry name" value="Adenylate kinase mitochondrial"/>
    <property type="match status" value="1"/>
</dbReference>
<dbReference type="Gene3D" id="3.40.50.300">
    <property type="entry name" value="P-loop containing nucleotide triphosphate hydrolases"/>
    <property type="match status" value="1"/>
</dbReference>
<keyword evidence="3 5" id="KW-0547">Nucleotide-binding</keyword>
<accession>D1B5V4</accession>
<feature type="binding site" evidence="5">
    <location>
        <position position="127"/>
    </location>
    <ligand>
        <name>ATP</name>
        <dbReference type="ChEBI" id="CHEBI:30616"/>
    </ligand>
</feature>
<dbReference type="GO" id="GO:0008270">
    <property type="term" value="F:zinc ion binding"/>
    <property type="evidence" value="ECO:0007669"/>
    <property type="project" value="UniProtKB-UniRule"/>
</dbReference>
<feature type="binding site" evidence="5">
    <location>
        <position position="171"/>
    </location>
    <ligand>
        <name>AMP</name>
        <dbReference type="ChEBI" id="CHEBI:456215"/>
    </ligand>
</feature>
<dbReference type="Pfam" id="PF05191">
    <property type="entry name" value="ADK_lid"/>
    <property type="match status" value="1"/>
</dbReference>
<comment type="domain">
    <text evidence="5">Consists of three domains, a large central CORE domain and two small peripheral domains, NMPbind and LID, which undergo movements during catalysis. The LID domain closes over the site of phosphoryl transfer upon ATP binding. Assembling and dissambling the active center during each catalytic cycle provides an effective means to prevent ATP hydrolysis. Some bacteria have evolved a zinc-coordinating structure that stabilizes the LID domain.</text>
</comment>
<keyword evidence="5" id="KW-0862">Zinc</keyword>
<dbReference type="PATRIC" id="fig|525903.6.peg.1163"/>
<feature type="region of interest" description="LID" evidence="5">
    <location>
        <begin position="126"/>
        <end position="163"/>
    </location>
</feature>
<protein>
    <recommendedName>
        <fullName evidence="5 7">Adenylate kinase</fullName>
        <shortName evidence="5">AK</shortName>
        <ecNumber evidence="5 7">2.7.4.3</ecNumber>
    </recommendedName>
    <alternativeName>
        <fullName evidence="5">ATP-AMP transphosphorylase</fullName>
    </alternativeName>
    <alternativeName>
        <fullName evidence="5">ATP:AMP phosphotransferase</fullName>
    </alternativeName>
    <alternativeName>
        <fullName evidence="5">Adenylate monophosphate kinase</fullName>
    </alternativeName>
</protein>
<dbReference type="InterPro" id="IPR007862">
    <property type="entry name" value="Adenylate_kinase_lid-dom"/>
</dbReference>
<feature type="region of interest" description="NMP" evidence="5">
    <location>
        <begin position="30"/>
        <end position="59"/>
    </location>
</feature>
<dbReference type="Pfam" id="PF00406">
    <property type="entry name" value="ADK"/>
    <property type="match status" value="1"/>
</dbReference>
<comment type="similarity">
    <text evidence="5 6">Belongs to the adenylate kinase family.</text>
</comment>
<feature type="binding site" evidence="5">
    <location>
        <position position="92"/>
    </location>
    <ligand>
        <name>AMP</name>
        <dbReference type="ChEBI" id="CHEBI:456215"/>
    </ligand>
</feature>
<dbReference type="EMBL" id="CP001818">
    <property type="protein sequence ID" value="ACZ19395.1"/>
    <property type="molecule type" value="Genomic_DNA"/>
</dbReference>
<dbReference type="InterPro" id="IPR006259">
    <property type="entry name" value="Adenyl_kin_sub"/>
</dbReference>
<feature type="binding site" evidence="5">
    <location>
        <position position="160"/>
    </location>
    <ligand>
        <name>AMP</name>
        <dbReference type="ChEBI" id="CHEBI:456215"/>
    </ligand>
</feature>
<feature type="binding site" evidence="5">
    <location>
        <position position="133"/>
    </location>
    <ligand>
        <name>Zn(2+)</name>
        <dbReference type="ChEBI" id="CHEBI:29105"/>
        <note>structural</note>
    </ligand>
</feature>
<dbReference type="GO" id="GO:0044209">
    <property type="term" value="P:AMP salvage"/>
    <property type="evidence" value="ECO:0007669"/>
    <property type="project" value="UniProtKB-UniRule"/>
</dbReference>
<dbReference type="HOGENOM" id="CLU_032354_1_2_0"/>
<dbReference type="HAMAP" id="MF_00235">
    <property type="entry name" value="Adenylate_kinase_Adk"/>
    <property type="match status" value="1"/>
</dbReference>
<feature type="domain" description="Adenylate kinase active site lid" evidence="8">
    <location>
        <begin position="127"/>
        <end position="162"/>
    </location>
</feature>
<dbReference type="NCBIfam" id="TIGR01351">
    <property type="entry name" value="adk"/>
    <property type="match status" value="1"/>
</dbReference>
<feature type="binding site" evidence="5">
    <location>
        <begin position="57"/>
        <end position="59"/>
    </location>
    <ligand>
        <name>AMP</name>
        <dbReference type="ChEBI" id="CHEBI:456215"/>
    </ligand>
</feature>
<dbReference type="GO" id="GO:0005524">
    <property type="term" value="F:ATP binding"/>
    <property type="evidence" value="ECO:0007669"/>
    <property type="project" value="UniProtKB-UniRule"/>
</dbReference>
<dbReference type="GO" id="GO:0005737">
    <property type="term" value="C:cytoplasm"/>
    <property type="evidence" value="ECO:0007669"/>
    <property type="project" value="UniProtKB-SubCell"/>
</dbReference>
<proteinExistence type="inferred from homology"/>
<feature type="binding site" evidence="5">
    <location>
        <begin position="10"/>
        <end position="15"/>
    </location>
    <ligand>
        <name>ATP</name>
        <dbReference type="ChEBI" id="CHEBI:30616"/>
    </ligand>
</feature>
<evidence type="ECO:0000256" key="5">
    <source>
        <dbReference type="HAMAP-Rule" id="MF_00235"/>
    </source>
</evidence>
<evidence type="ECO:0000256" key="7">
    <source>
        <dbReference type="RuleBase" id="RU003331"/>
    </source>
</evidence>
<dbReference type="CDD" id="cd01428">
    <property type="entry name" value="ADK"/>
    <property type="match status" value="1"/>
</dbReference>
<keyword evidence="2 5" id="KW-0545">Nucleotide biosynthesis</keyword>
<dbReference type="NCBIfam" id="NF011100">
    <property type="entry name" value="PRK14527.1"/>
    <property type="match status" value="1"/>
</dbReference>
<keyword evidence="10" id="KW-1185">Reference proteome</keyword>
<evidence type="ECO:0000256" key="2">
    <source>
        <dbReference type="ARBA" id="ARBA00022727"/>
    </source>
</evidence>
<dbReference type="SUPFAM" id="SSF52540">
    <property type="entry name" value="P-loop containing nucleoside triphosphate hydrolases"/>
    <property type="match status" value="1"/>
</dbReference>
<comment type="pathway">
    <text evidence="5">Purine metabolism; AMP biosynthesis via salvage pathway; AMP from ADP: step 1/1.</text>
</comment>
<comment type="subunit">
    <text evidence="5 7">Monomer.</text>
</comment>
<dbReference type="GO" id="GO:0004017">
    <property type="term" value="F:AMP kinase activity"/>
    <property type="evidence" value="ECO:0007669"/>
    <property type="project" value="UniProtKB-UniRule"/>
</dbReference>
<dbReference type="PROSITE" id="PS00113">
    <property type="entry name" value="ADENYLATE_KINASE"/>
    <property type="match status" value="1"/>
</dbReference>
<evidence type="ECO:0000259" key="8">
    <source>
        <dbReference type="Pfam" id="PF05191"/>
    </source>
</evidence>
<feature type="binding site" evidence="5">
    <location>
        <position position="36"/>
    </location>
    <ligand>
        <name>AMP</name>
        <dbReference type="ChEBI" id="CHEBI:456215"/>
    </ligand>
</feature>
<comment type="subcellular location">
    <subcellularLocation>
        <location evidence="5 7">Cytoplasm</location>
    </subcellularLocation>
</comment>
<organism evidence="9 10">
    <name type="scientific">Thermanaerovibrio acidaminovorans (strain ATCC 49978 / DSM 6589 / Su883)</name>
    <name type="common">Selenomonas acidaminovorans</name>
    <dbReference type="NCBI Taxonomy" id="525903"/>
    <lineage>
        <taxon>Bacteria</taxon>
        <taxon>Thermotogati</taxon>
        <taxon>Synergistota</taxon>
        <taxon>Synergistia</taxon>
        <taxon>Synergistales</taxon>
        <taxon>Synergistaceae</taxon>
        <taxon>Thermanaerovibrio</taxon>
    </lineage>
</organism>
<dbReference type="NCBIfam" id="NF001381">
    <property type="entry name" value="PRK00279.1-3"/>
    <property type="match status" value="1"/>
</dbReference>
<keyword evidence="5" id="KW-0479">Metal-binding</keyword>
<keyword evidence="5 7" id="KW-0067">ATP-binding</keyword>
<reference evidence="9 10" key="1">
    <citation type="journal article" date="2009" name="Stand. Genomic Sci.">
        <title>Complete genome sequence of Thermanaerovibrio acidaminovorans type strain (Su883).</title>
        <authorList>
            <person name="Chovatia M."/>
            <person name="Sikorski J."/>
            <person name="Schroder M."/>
            <person name="Lapidus A."/>
            <person name="Nolan M."/>
            <person name="Tice H."/>
            <person name="Glavina Del Rio T."/>
            <person name="Copeland A."/>
            <person name="Cheng J.F."/>
            <person name="Lucas S."/>
            <person name="Chen F."/>
            <person name="Bruce D."/>
            <person name="Goodwin L."/>
            <person name="Pitluck S."/>
            <person name="Ivanova N."/>
            <person name="Mavromatis K."/>
            <person name="Ovchinnikova G."/>
            <person name="Pati A."/>
            <person name="Chen A."/>
            <person name="Palaniappan K."/>
            <person name="Land M."/>
            <person name="Hauser L."/>
            <person name="Chang Y.J."/>
            <person name="Jeffries C.D."/>
            <person name="Chain P."/>
            <person name="Saunders E."/>
            <person name="Detter J.C."/>
            <person name="Brettin T."/>
            <person name="Rohde M."/>
            <person name="Goker M."/>
            <person name="Spring S."/>
            <person name="Bristow J."/>
            <person name="Markowitz V."/>
            <person name="Hugenholtz P."/>
            <person name="Kyrpides N.C."/>
            <person name="Klenk H.P."/>
            <person name="Eisen J.A."/>
        </authorList>
    </citation>
    <scope>NUCLEOTIDE SEQUENCE [LARGE SCALE GENOMIC DNA]</scope>
    <source>
        <strain evidence="10">ATCC 49978 / DSM 6589 / Su883</strain>
    </source>
</reference>
<evidence type="ECO:0000256" key="6">
    <source>
        <dbReference type="RuleBase" id="RU003330"/>
    </source>
</evidence>
<dbReference type="PRINTS" id="PR00094">
    <property type="entry name" value="ADENYLTKNASE"/>
</dbReference>
<keyword evidence="5" id="KW-0963">Cytoplasm</keyword>
<dbReference type="Proteomes" id="UP000002030">
    <property type="component" value="Chromosome"/>
</dbReference>
<evidence type="ECO:0000313" key="9">
    <source>
        <dbReference type="EMBL" id="ACZ19395.1"/>
    </source>
</evidence>
<feature type="binding site" evidence="5">
    <location>
        <begin position="136"/>
        <end position="137"/>
    </location>
    <ligand>
        <name>ATP</name>
        <dbReference type="ChEBI" id="CHEBI:30616"/>
    </ligand>
</feature>
<dbReference type="InterPro" id="IPR000850">
    <property type="entry name" value="Adenylat/UMP-CMP_kin"/>
</dbReference>